<keyword evidence="3" id="KW-1185">Reference proteome</keyword>
<name>A0A8J7W769_9FIRM</name>
<accession>A0A8J7W769</accession>
<gene>
    <name evidence="2" type="ORF">KCX82_20820</name>
</gene>
<dbReference type="AlphaFoldDB" id="A0A8J7W769"/>
<evidence type="ECO:0000256" key="1">
    <source>
        <dbReference type="SAM" id="MobiDB-lite"/>
    </source>
</evidence>
<evidence type="ECO:0000313" key="3">
    <source>
        <dbReference type="Proteomes" id="UP000675664"/>
    </source>
</evidence>
<dbReference type="RefSeq" id="WP_227020433.1">
    <property type="nucleotide sequence ID" value="NZ_JAGSND010000025.1"/>
</dbReference>
<dbReference type="Proteomes" id="UP000675664">
    <property type="component" value="Unassembled WGS sequence"/>
</dbReference>
<dbReference type="EMBL" id="JAGSND010000025">
    <property type="protein sequence ID" value="MBR0600318.1"/>
    <property type="molecule type" value="Genomic_DNA"/>
</dbReference>
<feature type="region of interest" description="Disordered" evidence="1">
    <location>
        <begin position="1"/>
        <end position="29"/>
    </location>
</feature>
<sequence length="67" mass="7228">MNNDLSTEAKVNAGETGLPKKFTVPPPKDTTRCDGCPYPGVGFICWSPDGSCLRTEVERISSRSPGR</sequence>
<reference evidence="2" key="1">
    <citation type="submission" date="2021-04" db="EMBL/GenBank/DDBJ databases">
        <title>Sinoanaerobacter chloroacetimidivorans sp. nov., an obligate anaerobic bacterium isolated from anaerobic sludge.</title>
        <authorList>
            <person name="Bao Y."/>
        </authorList>
    </citation>
    <scope>NUCLEOTIDE SEQUENCE</scope>
    <source>
        <strain evidence="2">BAD-6</strain>
    </source>
</reference>
<protein>
    <submittedName>
        <fullName evidence="2">Uncharacterized protein</fullName>
    </submittedName>
</protein>
<reference evidence="2" key="2">
    <citation type="submission" date="2021-04" db="EMBL/GenBank/DDBJ databases">
        <authorList>
            <person name="Liu J."/>
        </authorList>
    </citation>
    <scope>NUCLEOTIDE SEQUENCE</scope>
    <source>
        <strain evidence="2">BAD-6</strain>
    </source>
</reference>
<organism evidence="2 3">
    <name type="scientific">Sinanaerobacter chloroacetimidivorans</name>
    <dbReference type="NCBI Taxonomy" id="2818044"/>
    <lineage>
        <taxon>Bacteria</taxon>
        <taxon>Bacillati</taxon>
        <taxon>Bacillota</taxon>
        <taxon>Clostridia</taxon>
        <taxon>Peptostreptococcales</taxon>
        <taxon>Anaerovoracaceae</taxon>
        <taxon>Sinanaerobacter</taxon>
    </lineage>
</organism>
<comment type="caution">
    <text evidence="2">The sequence shown here is derived from an EMBL/GenBank/DDBJ whole genome shotgun (WGS) entry which is preliminary data.</text>
</comment>
<evidence type="ECO:0000313" key="2">
    <source>
        <dbReference type="EMBL" id="MBR0600318.1"/>
    </source>
</evidence>
<proteinExistence type="predicted"/>